<feature type="compositionally biased region" description="Pro residues" evidence="1">
    <location>
        <begin position="11"/>
        <end position="23"/>
    </location>
</feature>
<evidence type="ECO:0000256" key="1">
    <source>
        <dbReference type="SAM" id="MobiDB-lite"/>
    </source>
</evidence>
<evidence type="ECO:0000313" key="2">
    <source>
        <dbReference type="EMBL" id="MFD1177637.1"/>
    </source>
</evidence>
<protein>
    <recommendedName>
        <fullName evidence="4">Acetyl-CoA acetyltransferase</fullName>
    </recommendedName>
</protein>
<gene>
    <name evidence="2" type="ORF">ACFQ3W_15190</name>
</gene>
<sequence>MSFQPGLFPQPGMPSHPGVPPQPVLYRADRESIENLRTIRRRLHQICQQHRNQWVRIETLDGQTYTGRIVNCDRGFMYLSVRRGPGQPRGLFSPFSSDELILTLVLYELLVITLLYT</sequence>
<organism evidence="2 3">
    <name type="scientific">Paenibacillus puldeungensis</name>
    <dbReference type="NCBI Taxonomy" id="696536"/>
    <lineage>
        <taxon>Bacteria</taxon>
        <taxon>Bacillati</taxon>
        <taxon>Bacillota</taxon>
        <taxon>Bacilli</taxon>
        <taxon>Bacillales</taxon>
        <taxon>Paenibacillaceae</taxon>
        <taxon>Paenibacillus</taxon>
    </lineage>
</organism>
<dbReference type="RefSeq" id="WP_379320082.1">
    <property type="nucleotide sequence ID" value="NZ_JBHTLM010000010.1"/>
</dbReference>
<reference evidence="3" key="1">
    <citation type="journal article" date="2019" name="Int. J. Syst. Evol. Microbiol.">
        <title>The Global Catalogue of Microorganisms (GCM) 10K type strain sequencing project: providing services to taxonomists for standard genome sequencing and annotation.</title>
        <authorList>
            <consortium name="The Broad Institute Genomics Platform"/>
            <consortium name="The Broad Institute Genome Sequencing Center for Infectious Disease"/>
            <person name="Wu L."/>
            <person name="Ma J."/>
        </authorList>
    </citation>
    <scope>NUCLEOTIDE SEQUENCE [LARGE SCALE GENOMIC DNA]</scope>
    <source>
        <strain evidence="3">CCUG 59189</strain>
    </source>
</reference>
<keyword evidence="3" id="KW-1185">Reference proteome</keyword>
<name>A0ABW3RYL8_9BACL</name>
<evidence type="ECO:0008006" key="4">
    <source>
        <dbReference type="Google" id="ProtNLM"/>
    </source>
</evidence>
<dbReference type="Proteomes" id="UP001597262">
    <property type="component" value="Unassembled WGS sequence"/>
</dbReference>
<proteinExistence type="predicted"/>
<evidence type="ECO:0000313" key="3">
    <source>
        <dbReference type="Proteomes" id="UP001597262"/>
    </source>
</evidence>
<comment type="caution">
    <text evidence="2">The sequence shown here is derived from an EMBL/GenBank/DDBJ whole genome shotgun (WGS) entry which is preliminary data.</text>
</comment>
<feature type="region of interest" description="Disordered" evidence="1">
    <location>
        <begin position="1"/>
        <end position="23"/>
    </location>
</feature>
<accession>A0ABW3RYL8</accession>
<dbReference type="EMBL" id="JBHTLM010000010">
    <property type="protein sequence ID" value="MFD1177637.1"/>
    <property type="molecule type" value="Genomic_DNA"/>
</dbReference>